<evidence type="ECO:0000256" key="7">
    <source>
        <dbReference type="ARBA" id="ARBA00023136"/>
    </source>
</evidence>
<dbReference type="GO" id="GO:0005886">
    <property type="term" value="C:plasma membrane"/>
    <property type="evidence" value="ECO:0007669"/>
    <property type="project" value="UniProtKB-SubCell"/>
</dbReference>
<dbReference type="PANTHER" id="PTHR38686">
    <property type="entry name" value="APOLIPOPROTEIN N-ACYLTRANSFERASE"/>
    <property type="match status" value="1"/>
</dbReference>
<feature type="transmembrane region" description="Helical" evidence="9">
    <location>
        <begin position="511"/>
        <end position="528"/>
    </location>
</feature>
<keyword evidence="4 9" id="KW-0808">Transferase</keyword>
<feature type="transmembrane region" description="Helical" evidence="9">
    <location>
        <begin position="139"/>
        <end position="162"/>
    </location>
</feature>
<evidence type="ECO:0000256" key="1">
    <source>
        <dbReference type="ARBA" id="ARBA00004651"/>
    </source>
</evidence>
<dbReference type="HAMAP" id="MF_01148">
    <property type="entry name" value="Lnt"/>
    <property type="match status" value="1"/>
</dbReference>
<comment type="function">
    <text evidence="9">Catalyzes the phospholipid dependent N-acylation of the N-terminal cysteine of apolipoprotein, the last step in lipoprotein maturation.</text>
</comment>
<name>A0A944CF13_9HYPH</name>
<feature type="transmembrane region" description="Helical" evidence="9">
    <location>
        <begin position="37"/>
        <end position="58"/>
    </location>
</feature>
<evidence type="ECO:0000256" key="6">
    <source>
        <dbReference type="ARBA" id="ARBA00022989"/>
    </source>
</evidence>
<evidence type="ECO:0000256" key="5">
    <source>
        <dbReference type="ARBA" id="ARBA00022692"/>
    </source>
</evidence>
<keyword evidence="3 9" id="KW-1003">Cell membrane</keyword>
<reference evidence="11" key="1">
    <citation type="submission" date="2018-08" db="EMBL/GenBank/DDBJ databases">
        <authorList>
            <person name="Jin W."/>
            <person name="Wang H."/>
            <person name="Yang Y."/>
            <person name="Li M."/>
            <person name="Liu J."/>
        </authorList>
    </citation>
    <scope>NUCLEOTIDE SEQUENCE</scope>
    <source>
        <strain evidence="11">AESS21</strain>
    </source>
</reference>
<dbReference type="NCBIfam" id="TIGR00546">
    <property type="entry name" value="lnt"/>
    <property type="match status" value="1"/>
</dbReference>
<feature type="transmembrane region" description="Helical" evidence="9">
    <location>
        <begin position="70"/>
        <end position="92"/>
    </location>
</feature>
<dbReference type="AlphaFoldDB" id="A0A944CF13"/>
<feature type="transmembrane region" description="Helical" evidence="9">
    <location>
        <begin position="174"/>
        <end position="201"/>
    </location>
</feature>
<evidence type="ECO:0000256" key="4">
    <source>
        <dbReference type="ARBA" id="ARBA00022679"/>
    </source>
</evidence>
<dbReference type="Pfam" id="PF20154">
    <property type="entry name" value="LNT_N"/>
    <property type="match status" value="1"/>
</dbReference>
<reference evidence="11" key="2">
    <citation type="journal article" date="2021" name="Microorganisms">
        <title>Bacterial Dimethylsulfoniopropionate Biosynthesis in the East China Sea.</title>
        <authorList>
            <person name="Liu J."/>
            <person name="Zhang Y."/>
            <person name="Liu J."/>
            <person name="Zhong H."/>
            <person name="Williams B.T."/>
            <person name="Zheng Y."/>
            <person name="Curson A.R.J."/>
            <person name="Sun C."/>
            <person name="Sun H."/>
            <person name="Song D."/>
            <person name="Wagner Mackenzie B."/>
            <person name="Bermejo Martinez A."/>
            <person name="Todd J.D."/>
            <person name="Zhang X.H."/>
        </authorList>
    </citation>
    <scope>NUCLEOTIDE SEQUENCE</scope>
    <source>
        <strain evidence="11">AESS21</strain>
    </source>
</reference>
<dbReference type="EC" id="2.3.1.269" evidence="9"/>
<dbReference type="PROSITE" id="PS50263">
    <property type="entry name" value="CN_HYDROLASE"/>
    <property type="match status" value="1"/>
</dbReference>
<dbReference type="InterPro" id="IPR003010">
    <property type="entry name" value="C-N_Hydrolase"/>
</dbReference>
<dbReference type="CDD" id="cd07571">
    <property type="entry name" value="ALP_N-acyl_transferase"/>
    <property type="match status" value="1"/>
</dbReference>
<comment type="pathway">
    <text evidence="9">Protein modification; lipoprotein biosynthesis (N-acyl transfer).</text>
</comment>
<evidence type="ECO:0000313" key="11">
    <source>
        <dbReference type="EMBL" id="MBS8262196.1"/>
    </source>
</evidence>
<dbReference type="InterPro" id="IPR004563">
    <property type="entry name" value="Apolipo_AcylTrfase"/>
</dbReference>
<keyword evidence="7 9" id="KW-0472">Membrane</keyword>
<keyword evidence="5 9" id="KW-0812">Transmembrane</keyword>
<keyword evidence="8 9" id="KW-0012">Acyltransferase</keyword>
<dbReference type="GO" id="GO:0042158">
    <property type="term" value="P:lipoprotein biosynthetic process"/>
    <property type="evidence" value="ECO:0007669"/>
    <property type="project" value="UniProtKB-UniRule"/>
</dbReference>
<dbReference type="EMBL" id="QTKU01000005">
    <property type="protein sequence ID" value="MBS8262196.1"/>
    <property type="molecule type" value="Genomic_DNA"/>
</dbReference>
<feature type="domain" description="CN hydrolase" evidence="10">
    <location>
        <begin position="248"/>
        <end position="497"/>
    </location>
</feature>
<comment type="caution">
    <text evidence="11">The sequence shown here is derived from an EMBL/GenBank/DDBJ whole genome shotgun (WGS) entry which is preliminary data.</text>
</comment>
<dbReference type="Gene3D" id="3.60.110.10">
    <property type="entry name" value="Carbon-nitrogen hydrolase"/>
    <property type="match status" value="1"/>
</dbReference>
<comment type="catalytic activity">
    <reaction evidence="9">
        <text>N-terminal S-1,2-diacyl-sn-glyceryl-L-cysteinyl-[lipoprotein] + a glycerophospholipid = N-acyl-S-1,2-diacyl-sn-glyceryl-L-cysteinyl-[lipoprotein] + a 2-acyl-sn-glycero-3-phospholipid + H(+)</text>
        <dbReference type="Rhea" id="RHEA:48228"/>
        <dbReference type="Rhea" id="RHEA-COMP:14681"/>
        <dbReference type="Rhea" id="RHEA-COMP:14684"/>
        <dbReference type="ChEBI" id="CHEBI:15378"/>
        <dbReference type="ChEBI" id="CHEBI:136912"/>
        <dbReference type="ChEBI" id="CHEBI:140656"/>
        <dbReference type="ChEBI" id="CHEBI:140657"/>
        <dbReference type="ChEBI" id="CHEBI:140660"/>
        <dbReference type="EC" id="2.3.1.269"/>
    </reaction>
</comment>
<comment type="similarity">
    <text evidence="2 9">Belongs to the CN hydrolase family. Apolipoprotein N-acyltransferase subfamily.</text>
</comment>
<dbReference type="InterPro" id="IPR036526">
    <property type="entry name" value="C-N_Hydrolase_sf"/>
</dbReference>
<dbReference type="PANTHER" id="PTHR38686:SF1">
    <property type="entry name" value="APOLIPOPROTEIN N-ACYLTRANSFERASE"/>
    <property type="match status" value="1"/>
</dbReference>
<comment type="subcellular location">
    <subcellularLocation>
        <location evidence="1 9">Cell membrane</location>
        <topology evidence="1 9">Multi-pass membrane protein</topology>
    </subcellularLocation>
</comment>
<dbReference type="Pfam" id="PF00795">
    <property type="entry name" value="CN_hydrolase"/>
    <property type="match status" value="1"/>
</dbReference>
<feature type="transmembrane region" description="Helical" evidence="9">
    <location>
        <begin position="213"/>
        <end position="234"/>
    </location>
</feature>
<dbReference type="SUPFAM" id="SSF56317">
    <property type="entry name" value="Carbon-nitrogen hydrolase"/>
    <property type="match status" value="1"/>
</dbReference>
<evidence type="ECO:0000256" key="8">
    <source>
        <dbReference type="ARBA" id="ARBA00023315"/>
    </source>
</evidence>
<organism evidence="11 12">
    <name type="scientific">Roseibium polysiphoniae</name>
    <dbReference type="NCBI Taxonomy" id="2571221"/>
    <lineage>
        <taxon>Bacteria</taxon>
        <taxon>Pseudomonadati</taxon>
        <taxon>Pseudomonadota</taxon>
        <taxon>Alphaproteobacteria</taxon>
        <taxon>Hyphomicrobiales</taxon>
        <taxon>Stappiaceae</taxon>
        <taxon>Roseibium</taxon>
    </lineage>
</organism>
<evidence type="ECO:0000313" key="12">
    <source>
        <dbReference type="Proteomes" id="UP000705379"/>
    </source>
</evidence>
<evidence type="ECO:0000256" key="9">
    <source>
        <dbReference type="HAMAP-Rule" id="MF_01148"/>
    </source>
</evidence>
<keyword evidence="6 9" id="KW-1133">Transmembrane helix</keyword>
<dbReference type="Proteomes" id="UP000705379">
    <property type="component" value="Unassembled WGS sequence"/>
</dbReference>
<protein>
    <recommendedName>
        <fullName evidence="9">Apolipoprotein N-acyltransferase</fullName>
        <shortName evidence="9">ALP N-acyltransferase</shortName>
        <ecNumber evidence="9">2.3.1.269</ecNumber>
    </recommendedName>
</protein>
<dbReference type="InterPro" id="IPR045378">
    <property type="entry name" value="LNT_N"/>
</dbReference>
<sequence length="535" mass="57970">MAALQVLPNTCLLAWGWRRRGLALGAGLLSALAMPPYGIWVVLALTLPALVWLLDGAVEQGNRGTRRRWVAGFSIGWWFGFGYFLAGLWWIGSAFLVDGDRFAWMMPFAVLAMPVGLALFPALALAIAARFWPEGPARVLVLALVLSGADYVRGHVLTGFPWNIFGYAFSDTLILAQVASVVGVYGLGLLVILILAAPAVAFDTNARIQKAMIIGLSSLCLVGTVLFGAIRLVVLEDPQDTATELRIVQPAIPQAEKWLPENRDSIFERYISLSEQALEGDDRDGVERLLIWPESAVPFLLTASPEAMVRIAGVVEGRSSFVTGAIRAEEAGGQTDYFNSVYLFGSDGTVRDAYDKVHLVPFGEYLPLEDLLTSLGLRALVTAPGAFQPGFRGRPLTLASGTSFLPLVCYEAIFPALASAEGPRPDFLLNVTNDAWFGDTAGPYQHVSQSAMRAIEQGLPLVRAANTGVSAIFDAKGRATGILSVNIRGILSGQLPGKLSETIYGKYGDKIFLTMQFLILILILFLRYNRTSRQN</sequence>
<accession>A0A944CF13</accession>
<evidence type="ECO:0000256" key="3">
    <source>
        <dbReference type="ARBA" id="ARBA00022475"/>
    </source>
</evidence>
<dbReference type="GO" id="GO:0016410">
    <property type="term" value="F:N-acyltransferase activity"/>
    <property type="evidence" value="ECO:0007669"/>
    <property type="project" value="UniProtKB-UniRule"/>
</dbReference>
<proteinExistence type="inferred from homology"/>
<evidence type="ECO:0000256" key="2">
    <source>
        <dbReference type="ARBA" id="ARBA00010065"/>
    </source>
</evidence>
<evidence type="ECO:0000259" key="10">
    <source>
        <dbReference type="PROSITE" id="PS50263"/>
    </source>
</evidence>
<gene>
    <name evidence="9" type="primary">lnt</name>
    <name evidence="11" type="ORF">DYI23_18350</name>
</gene>
<feature type="transmembrane region" description="Helical" evidence="9">
    <location>
        <begin position="104"/>
        <end position="127"/>
    </location>
</feature>